<dbReference type="EMBL" id="VSRR010040624">
    <property type="protein sequence ID" value="MPC75223.1"/>
    <property type="molecule type" value="Genomic_DNA"/>
</dbReference>
<organism evidence="1 2">
    <name type="scientific">Portunus trituberculatus</name>
    <name type="common">Swimming crab</name>
    <name type="synonym">Neptunus trituberculatus</name>
    <dbReference type="NCBI Taxonomy" id="210409"/>
    <lineage>
        <taxon>Eukaryota</taxon>
        <taxon>Metazoa</taxon>
        <taxon>Ecdysozoa</taxon>
        <taxon>Arthropoda</taxon>
        <taxon>Crustacea</taxon>
        <taxon>Multicrustacea</taxon>
        <taxon>Malacostraca</taxon>
        <taxon>Eumalacostraca</taxon>
        <taxon>Eucarida</taxon>
        <taxon>Decapoda</taxon>
        <taxon>Pleocyemata</taxon>
        <taxon>Brachyura</taxon>
        <taxon>Eubrachyura</taxon>
        <taxon>Portunoidea</taxon>
        <taxon>Portunidae</taxon>
        <taxon>Portuninae</taxon>
        <taxon>Portunus</taxon>
    </lineage>
</organism>
<comment type="caution">
    <text evidence="1">The sequence shown here is derived from an EMBL/GenBank/DDBJ whole genome shotgun (WGS) entry which is preliminary data.</text>
</comment>
<gene>
    <name evidence="1" type="ORF">E2C01_069607</name>
</gene>
<proteinExistence type="predicted"/>
<evidence type="ECO:0000313" key="2">
    <source>
        <dbReference type="Proteomes" id="UP000324222"/>
    </source>
</evidence>
<keyword evidence="2" id="KW-1185">Reference proteome</keyword>
<reference evidence="1 2" key="1">
    <citation type="submission" date="2019-05" db="EMBL/GenBank/DDBJ databases">
        <title>Another draft genome of Portunus trituberculatus and its Hox gene families provides insights of decapod evolution.</title>
        <authorList>
            <person name="Jeong J.-H."/>
            <person name="Song I."/>
            <person name="Kim S."/>
            <person name="Choi T."/>
            <person name="Kim D."/>
            <person name="Ryu S."/>
            <person name="Kim W."/>
        </authorList>
    </citation>
    <scope>NUCLEOTIDE SEQUENCE [LARGE SCALE GENOMIC DNA]</scope>
    <source>
        <tissue evidence="1">Muscle</tissue>
    </source>
</reference>
<dbReference type="AlphaFoldDB" id="A0A5B7HZ06"/>
<accession>A0A5B7HZ06</accession>
<protein>
    <submittedName>
        <fullName evidence="1">Uncharacterized protein</fullName>
    </submittedName>
</protein>
<dbReference type="Proteomes" id="UP000324222">
    <property type="component" value="Unassembled WGS sequence"/>
</dbReference>
<name>A0A5B7HZ06_PORTR</name>
<sequence length="59" mass="6285">MCVTVLTRQRTEMYSAILAGSPTNSSLIALAPGISHFFTSEINIVKTVAINLLTSIDSS</sequence>
<evidence type="ECO:0000313" key="1">
    <source>
        <dbReference type="EMBL" id="MPC75223.1"/>
    </source>
</evidence>